<comment type="caution">
    <text evidence="2">The sequence shown here is derived from an EMBL/GenBank/DDBJ whole genome shotgun (WGS) entry which is preliminary data.</text>
</comment>
<dbReference type="GO" id="GO:0016787">
    <property type="term" value="F:hydrolase activity"/>
    <property type="evidence" value="ECO:0007669"/>
    <property type="project" value="UniProtKB-KW"/>
</dbReference>
<reference evidence="2 3" key="1">
    <citation type="submission" date="2021-03" db="EMBL/GenBank/DDBJ databases">
        <title>Muricauda sp. CAU 1631 isolated from Incheon.</title>
        <authorList>
            <person name="Kim W."/>
        </authorList>
    </citation>
    <scope>NUCLEOTIDE SEQUENCE [LARGE SCALE GENOMIC DNA]</scope>
    <source>
        <strain evidence="2 3">CAU 1631</strain>
    </source>
</reference>
<dbReference type="SUPFAM" id="SSF56601">
    <property type="entry name" value="beta-lactamase/transpeptidase-like"/>
    <property type="match status" value="1"/>
</dbReference>
<evidence type="ECO:0000313" key="2">
    <source>
        <dbReference type="EMBL" id="MBO0330304.1"/>
    </source>
</evidence>
<evidence type="ECO:0000313" key="3">
    <source>
        <dbReference type="Proteomes" id="UP000664163"/>
    </source>
</evidence>
<dbReference type="PANTHER" id="PTHR46825:SF15">
    <property type="entry name" value="BETA-LACTAMASE-RELATED DOMAIN-CONTAINING PROTEIN"/>
    <property type="match status" value="1"/>
</dbReference>
<accession>A0ABS3EVN4</accession>
<dbReference type="Gene3D" id="3.40.710.10">
    <property type="entry name" value="DD-peptidase/beta-lactamase superfamily"/>
    <property type="match status" value="1"/>
</dbReference>
<proteinExistence type="predicted"/>
<protein>
    <submittedName>
        <fullName evidence="2">Serine hydrolase</fullName>
    </submittedName>
</protein>
<dbReference type="InterPro" id="IPR012338">
    <property type="entry name" value="Beta-lactam/transpept-like"/>
</dbReference>
<keyword evidence="3" id="KW-1185">Reference proteome</keyword>
<name>A0ABS3EVN4_9FLAO</name>
<gene>
    <name evidence="2" type="ORF">J0X13_07065</name>
</gene>
<dbReference type="Pfam" id="PF00144">
    <property type="entry name" value="Beta-lactamase"/>
    <property type="match status" value="1"/>
</dbReference>
<dbReference type="InterPro" id="IPR050491">
    <property type="entry name" value="AmpC-like"/>
</dbReference>
<dbReference type="InterPro" id="IPR001466">
    <property type="entry name" value="Beta-lactam-related"/>
</dbReference>
<feature type="domain" description="Beta-lactamase-related" evidence="1">
    <location>
        <begin position="112"/>
        <end position="391"/>
    </location>
</feature>
<dbReference type="EMBL" id="JAFLND010000001">
    <property type="protein sequence ID" value="MBO0330304.1"/>
    <property type="molecule type" value="Genomic_DNA"/>
</dbReference>
<dbReference type="Proteomes" id="UP000664163">
    <property type="component" value="Unassembled WGS sequence"/>
</dbReference>
<evidence type="ECO:0000259" key="1">
    <source>
        <dbReference type="Pfam" id="PF00144"/>
    </source>
</evidence>
<organism evidence="2 3">
    <name type="scientific">[Muricauda] lutisoli</name>
    <dbReference type="NCBI Taxonomy" id="2816035"/>
    <lineage>
        <taxon>Bacteria</taxon>
        <taxon>Pseudomonadati</taxon>
        <taxon>Bacteroidota</taxon>
        <taxon>Flavobacteriia</taxon>
        <taxon>Flavobacteriales</taxon>
        <taxon>Flavobacteriaceae</taxon>
        <taxon>Allomuricauda</taxon>
    </lineage>
</organism>
<sequence length="522" mass="58793">MESRVKEKCNLSWSLFVKTLNQKTNQFMRLLFLLTLILSTYSCGTSKGISSENTGKFKDQHPEFSSRFQSKAIEIYQEKELYGDFIFAVVDENGLAYSFALNREILDGEASSLDNDAPLYIASSTKSFTGTLLKILEQKNVLDLNKSLQEYLPQLNYSDSIDTGNISIKNLLNHTHGTFSTSMTWKTAFLGYSGGNEELIEDLNTDFLFDPSGNYRYSNVGPIIAGMVAENVTGKTWKALMEEHIFTPLQMESTSANISDYAIENIRPSLTVTKERGIVEKGIYKSEITMHASGGIISTINDLSKWLAANINQDNVLLNKGSWSDLHTATTAQDKKYYTYQRNGYSLGWDIAEYQNNKILTRFGGLAGISFHISFMPDKKVGIIAFSNDNRAYLLPHLMANYGYNLINKQSADSILNIEKTGLDKSFEREDDIQYPNDSELLIANNDNESIVGTYKSTTNWPTIEIYREDDHYIFNWGVLKGKIFGNDKGGYSSYLGVLSRNFKISNDTLKTGSLVYEKVKS</sequence>
<keyword evidence="2" id="KW-0378">Hydrolase</keyword>
<dbReference type="PANTHER" id="PTHR46825">
    <property type="entry name" value="D-ALANYL-D-ALANINE-CARBOXYPEPTIDASE/ENDOPEPTIDASE AMPH"/>
    <property type="match status" value="1"/>
</dbReference>